<dbReference type="InterPro" id="IPR002195">
    <property type="entry name" value="Dihydroorotase_CS"/>
</dbReference>
<dbReference type="SUPFAM" id="SSF51338">
    <property type="entry name" value="Composite domain of metallo-dependent hydrolases"/>
    <property type="match status" value="1"/>
</dbReference>
<keyword evidence="9" id="KW-1185">Reference proteome</keyword>
<dbReference type="Gene3D" id="2.30.40.10">
    <property type="entry name" value="Urease, subunit C, domain 1"/>
    <property type="match status" value="1"/>
</dbReference>
<evidence type="ECO:0000256" key="6">
    <source>
        <dbReference type="HAMAP-Rule" id="MF_00220"/>
    </source>
</evidence>
<dbReference type="GO" id="GO:0004151">
    <property type="term" value="F:dihydroorotase activity"/>
    <property type="evidence" value="ECO:0007669"/>
    <property type="project" value="UniProtKB-EC"/>
</dbReference>
<comment type="function">
    <text evidence="1 6">Catalyzes the reversible cyclization of carbamoyl aspartate to dihydroorotate.</text>
</comment>
<dbReference type="PANTHER" id="PTHR43668:SF2">
    <property type="entry name" value="ALLANTOINASE"/>
    <property type="match status" value="1"/>
</dbReference>
<name>A0ABT4V898_9PSEU</name>
<dbReference type="InterPro" id="IPR032466">
    <property type="entry name" value="Metal_Hydrolase"/>
</dbReference>
<sequence>MSRLLLKDVRPYGEGEPVDVLVEGEVIAEIGANLEVDADEIVQAGGAVLLPGFVDLHTHLREPGREDAETVETGSSAAALGGYTAVFAMANTDPVADNAVIVEHVWRRGREVGLVDVHPVGAVTVGLKGEKLAELGTMRRSAAEVRVFSDDGHCVHDPLIMRRALEYTKSFGGVVAQHAEEPRLTVGAQAHEGANAARLGLAGWPAPAEEAIVARDCLLAGHTGGTLHVCHVSTSGTADILRWWKSRETAGQVSAEVTPHHLLLTDDRLETYDPVNKVNPPLRTDADVLALRQALADGTVDCVATDHAPHAAQDKDCEWSAAKPGMLGLQTALGIVVQTMVRSGLLDWRGVARVMSERPAEIGGLADQGRPVAVGEPANLVLVDPETEWTVRGAELASLGENSPFDGMQLPGRVVATMLRGRLTAHEGKVRR</sequence>
<evidence type="ECO:0000313" key="9">
    <source>
        <dbReference type="Proteomes" id="UP001210380"/>
    </source>
</evidence>
<feature type="binding site" evidence="6">
    <location>
        <position position="57"/>
    </location>
    <ligand>
        <name>Zn(2+)</name>
        <dbReference type="ChEBI" id="CHEBI:29105"/>
        <label>1</label>
    </ligand>
</feature>
<feature type="binding site" evidence="6">
    <location>
        <position position="178"/>
    </location>
    <ligand>
        <name>Zn(2+)</name>
        <dbReference type="ChEBI" id="CHEBI:29105"/>
        <label>2</label>
    </ligand>
</feature>
<evidence type="ECO:0000256" key="5">
    <source>
        <dbReference type="ARBA" id="ARBA00022975"/>
    </source>
</evidence>
<dbReference type="InterPro" id="IPR024403">
    <property type="entry name" value="DHOase_cat"/>
</dbReference>
<dbReference type="EC" id="3.5.2.3" evidence="6"/>
<evidence type="ECO:0000256" key="4">
    <source>
        <dbReference type="ARBA" id="ARBA00022801"/>
    </source>
</evidence>
<gene>
    <name evidence="6" type="primary">pyrC</name>
    <name evidence="8" type="ORF">OU415_32530</name>
</gene>
<evidence type="ECO:0000256" key="3">
    <source>
        <dbReference type="ARBA" id="ARBA00022723"/>
    </source>
</evidence>
<comment type="similarity">
    <text evidence="2 6">Belongs to the metallo-dependent hydrolases superfamily. DHOase family. Class I DHOase subfamily.</text>
</comment>
<feature type="binding site" evidence="6">
    <location>
        <position position="151"/>
    </location>
    <ligand>
        <name>Zn(2+)</name>
        <dbReference type="ChEBI" id="CHEBI:29105"/>
        <label>1</label>
    </ligand>
</feature>
<dbReference type="InterPro" id="IPR050138">
    <property type="entry name" value="DHOase/Allantoinase_Hydrolase"/>
</dbReference>
<feature type="binding site" evidence="6">
    <location>
        <position position="279"/>
    </location>
    <ligand>
        <name>substrate</name>
    </ligand>
</feature>
<dbReference type="NCBIfam" id="TIGR00857">
    <property type="entry name" value="pyrC_multi"/>
    <property type="match status" value="1"/>
</dbReference>
<dbReference type="EMBL" id="JAQGLA010000090">
    <property type="protein sequence ID" value="MDA3630194.1"/>
    <property type="molecule type" value="Genomic_DNA"/>
</dbReference>
<comment type="caution">
    <text evidence="8">The sequence shown here is derived from an EMBL/GenBank/DDBJ whole genome shotgun (WGS) entry which is preliminary data.</text>
</comment>
<comment type="pathway">
    <text evidence="6">Pyrimidine metabolism; UMP biosynthesis via de novo pathway; (S)-dihydroorotate from bicarbonate: step 3/3.</text>
</comment>
<feature type="binding site" evidence="6">
    <location>
        <position position="306"/>
    </location>
    <ligand>
        <name>Zn(2+)</name>
        <dbReference type="ChEBI" id="CHEBI:29105"/>
        <label>1</label>
    </ligand>
</feature>
<organism evidence="8 9">
    <name type="scientific">Saccharopolyspora oryzae</name>
    <dbReference type="NCBI Taxonomy" id="2997343"/>
    <lineage>
        <taxon>Bacteria</taxon>
        <taxon>Bacillati</taxon>
        <taxon>Actinomycetota</taxon>
        <taxon>Actinomycetes</taxon>
        <taxon>Pseudonocardiales</taxon>
        <taxon>Pseudonocardiaceae</taxon>
        <taxon>Saccharopolyspora</taxon>
    </lineage>
</organism>
<keyword evidence="4 6" id="KW-0378">Hydrolase</keyword>
<feature type="binding site" evidence="6">
    <location>
        <position position="310"/>
    </location>
    <ligand>
        <name>substrate</name>
    </ligand>
</feature>
<dbReference type="Gene3D" id="3.20.20.140">
    <property type="entry name" value="Metal-dependent hydrolases"/>
    <property type="match status" value="1"/>
</dbReference>
<feature type="active site" evidence="6">
    <location>
        <position position="306"/>
    </location>
</feature>
<feature type="binding site" evidence="6">
    <location>
        <begin position="59"/>
        <end position="61"/>
    </location>
    <ligand>
        <name>substrate</name>
    </ligand>
</feature>
<feature type="binding site" evidence="6">
    <location>
        <position position="91"/>
    </location>
    <ligand>
        <name>substrate</name>
    </ligand>
</feature>
<keyword evidence="6" id="KW-0862">Zinc</keyword>
<dbReference type="NCBIfam" id="NF006836">
    <property type="entry name" value="PRK09357.1-1"/>
    <property type="match status" value="1"/>
</dbReference>
<feature type="binding site" evidence="6">
    <location>
        <position position="231"/>
    </location>
    <ligand>
        <name>Zn(2+)</name>
        <dbReference type="ChEBI" id="CHEBI:29105"/>
        <label>2</label>
    </ligand>
</feature>
<comment type="cofactor">
    <cofactor evidence="6">
        <name>Zn(2+)</name>
        <dbReference type="ChEBI" id="CHEBI:29105"/>
    </cofactor>
    <text evidence="6">Binds 2 Zn(2+) ions per subunit.</text>
</comment>
<evidence type="ECO:0000259" key="7">
    <source>
        <dbReference type="Pfam" id="PF12890"/>
    </source>
</evidence>
<evidence type="ECO:0000256" key="2">
    <source>
        <dbReference type="ARBA" id="ARBA00010286"/>
    </source>
</evidence>
<dbReference type="HAMAP" id="MF_00220_B">
    <property type="entry name" value="PyrC_classI_B"/>
    <property type="match status" value="1"/>
</dbReference>
<accession>A0ABT4V898</accession>
<evidence type="ECO:0000313" key="8">
    <source>
        <dbReference type="EMBL" id="MDA3630194.1"/>
    </source>
</evidence>
<dbReference type="PROSITE" id="PS00483">
    <property type="entry name" value="DIHYDROOROTASE_2"/>
    <property type="match status" value="1"/>
</dbReference>
<keyword evidence="5 6" id="KW-0665">Pyrimidine biosynthesis</keyword>
<keyword evidence="3 6" id="KW-0479">Metal-binding</keyword>
<reference evidence="8 9" key="1">
    <citation type="submission" date="2022-11" db="EMBL/GenBank/DDBJ databases">
        <title>Draft genome sequence of Saccharopolyspora sp. WRP15-2 isolated from rhizosphere soils of wild rice in Thailand.</title>
        <authorList>
            <person name="Duangmal K."/>
            <person name="Kammanee S."/>
            <person name="Muangham S."/>
        </authorList>
    </citation>
    <scope>NUCLEOTIDE SEQUENCE [LARGE SCALE GENOMIC DNA]</scope>
    <source>
        <strain evidence="8 9">WRP15-2</strain>
    </source>
</reference>
<dbReference type="CDD" id="cd01317">
    <property type="entry name" value="DHOase_IIa"/>
    <property type="match status" value="1"/>
</dbReference>
<feature type="binding site" evidence="6">
    <location>
        <position position="151"/>
    </location>
    <ligand>
        <name>Zn(2+)</name>
        <dbReference type="ChEBI" id="CHEBI:29105"/>
        <label>2</label>
    </ligand>
</feature>
<comment type="catalytic activity">
    <reaction evidence="6">
        <text>(S)-dihydroorotate + H2O = N-carbamoyl-L-aspartate + H(+)</text>
        <dbReference type="Rhea" id="RHEA:24296"/>
        <dbReference type="ChEBI" id="CHEBI:15377"/>
        <dbReference type="ChEBI" id="CHEBI:15378"/>
        <dbReference type="ChEBI" id="CHEBI:30864"/>
        <dbReference type="ChEBI" id="CHEBI:32814"/>
        <dbReference type="EC" id="3.5.2.3"/>
    </reaction>
</comment>
<dbReference type="RefSeq" id="WP_270953333.1">
    <property type="nucleotide sequence ID" value="NZ_JAQGLA010000090.1"/>
</dbReference>
<feature type="binding site" evidence="6">
    <location>
        <position position="59"/>
    </location>
    <ligand>
        <name>Zn(2+)</name>
        <dbReference type="ChEBI" id="CHEBI:29105"/>
        <label>1</label>
    </ligand>
</feature>
<dbReference type="InterPro" id="IPR004722">
    <property type="entry name" value="DHOase"/>
</dbReference>
<feature type="binding site" evidence="6">
    <location>
        <begin position="324"/>
        <end position="325"/>
    </location>
    <ligand>
        <name>substrate</name>
    </ligand>
</feature>
<proteinExistence type="inferred from homology"/>
<dbReference type="Proteomes" id="UP001210380">
    <property type="component" value="Unassembled WGS sequence"/>
</dbReference>
<evidence type="ECO:0000256" key="1">
    <source>
        <dbReference type="ARBA" id="ARBA00002368"/>
    </source>
</evidence>
<protein>
    <recommendedName>
        <fullName evidence="6">Dihydroorotase</fullName>
        <shortName evidence="6">DHOase</shortName>
        <ecNumber evidence="6">3.5.2.3</ecNumber>
    </recommendedName>
</protein>
<dbReference type="InterPro" id="IPR011059">
    <property type="entry name" value="Metal-dep_hydrolase_composite"/>
</dbReference>
<feature type="domain" description="Dihydroorotase catalytic" evidence="7">
    <location>
        <begin position="46"/>
        <end position="234"/>
    </location>
</feature>
<dbReference type="Pfam" id="PF12890">
    <property type="entry name" value="DHOase"/>
    <property type="match status" value="1"/>
</dbReference>
<dbReference type="PANTHER" id="PTHR43668">
    <property type="entry name" value="ALLANTOINASE"/>
    <property type="match status" value="1"/>
</dbReference>
<dbReference type="SUPFAM" id="SSF51556">
    <property type="entry name" value="Metallo-dependent hydrolases"/>
    <property type="match status" value="1"/>
</dbReference>